<dbReference type="Proteomes" id="UP000215506">
    <property type="component" value="Unassembled WGS sequence"/>
</dbReference>
<evidence type="ECO:0000256" key="2">
    <source>
        <dbReference type="ARBA" id="ARBA00049106"/>
    </source>
</evidence>
<proteinExistence type="inferred from homology"/>
<dbReference type="RefSeq" id="WP_223273438.1">
    <property type="nucleotide sequence ID" value="NZ_NGAF01000005.1"/>
</dbReference>
<dbReference type="EMBL" id="NGAF01000005">
    <property type="protein sequence ID" value="OXR44996.1"/>
    <property type="molecule type" value="Genomic_DNA"/>
</dbReference>
<dbReference type="GO" id="GO:0005886">
    <property type="term" value="C:plasma membrane"/>
    <property type="evidence" value="ECO:0007669"/>
    <property type="project" value="TreeGrafter"/>
</dbReference>
<evidence type="ECO:0000313" key="3">
    <source>
        <dbReference type="EMBL" id="OXR44996.1"/>
    </source>
</evidence>
<dbReference type="Pfam" id="PF04075">
    <property type="entry name" value="F420H2_quin_red"/>
    <property type="match status" value="1"/>
</dbReference>
<sequence>MSDRARRSRIGNPLSALGRAIARIPWVMRTGPVVVVLERVIRRLTGGRHGVLDLAGLPSMELTVRGRKSGLPRTVSLLYVPDGPERYLLIGSNWGRPEHPSWSANLAAASDAEIHSGGRRIKVRVRHLSGAEREDAWARAVAYWPGYTMEQRLAGERRFRLFELTPI</sequence>
<dbReference type="GO" id="GO:0070967">
    <property type="term" value="F:coenzyme F420 binding"/>
    <property type="evidence" value="ECO:0007669"/>
    <property type="project" value="TreeGrafter"/>
</dbReference>
<evidence type="ECO:0000313" key="4">
    <source>
        <dbReference type="Proteomes" id="UP000215506"/>
    </source>
</evidence>
<dbReference type="InterPro" id="IPR012349">
    <property type="entry name" value="Split_barrel_FMN-bd"/>
</dbReference>
<dbReference type="GO" id="GO:0052755">
    <property type="term" value="F:coenzyme F420H2:quinone oxidoreductase activity"/>
    <property type="evidence" value="ECO:0007669"/>
    <property type="project" value="RHEA"/>
</dbReference>
<comment type="similarity">
    <text evidence="1">Belongs to the F420H(2)-dependent quinone reductase family.</text>
</comment>
<dbReference type="Gene3D" id="2.30.110.10">
    <property type="entry name" value="Electron Transport, Fmn-binding Protein, Chain A"/>
    <property type="match status" value="1"/>
</dbReference>
<accession>A0A231H8D8</accession>
<dbReference type="NCBIfam" id="TIGR00026">
    <property type="entry name" value="hi_GC_TIGR00026"/>
    <property type="match status" value="1"/>
</dbReference>
<gene>
    <name evidence="3" type="ORF">B7C42_02953</name>
</gene>
<name>A0A231H8D8_9NOCA</name>
<evidence type="ECO:0000256" key="1">
    <source>
        <dbReference type="ARBA" id="ARBA00008710"/>
    </source>
</evidence>
<comment type="catalytic activity">
    <reaction evidence="2">
        <text>oxidized coenzyme F420-(gamma-L-Glu)(n) + a quinol + H(+) = reduced coenzyme F420-(gamma-L-Glu)(n) + a quinone</text>
        <dbReference type="Rhea" id="RHEA:39663"/>
        <dbReference type="Rhea" id="RHEA-COMP:12939"/>
        <dbReference type="Rhea" id="RHEA-COMP:14378"/>
        <dbReference type="ChEBI" id="CHEBI:15378"/>
        <dbReference type="ChEBI" id="CHEBI:24646"/>
        <dbReference type="ChEBI" id="CHEBI:132124"/>
        <dbReference type="ChEBI" id="CHEBI:133980"/>
        <dbReference type="ChEBI" id="CHEBI:139511"/>
    </reaction>
</comment>
<dbReference type="EC" id="1.1.98.-" evidence="3"/>
<protein>
    <submittedName>
        <fullName evidence="3">F420H(2)-dependent quinone reductase</fullName>
        <ecNumber evidence="3">1.1.98.-</ecNumber>
    </submittedName>
</protein>
<dbReference type="InterPro" id="IPR004378">
    <property type="entry name" value="F420H2_quin_Rdtase"/>
</dbReference>
<dbReference type="PANTHER" id="PTHR39428">
    <property type="entry name" value="F420H(2)-DEPENDENT QUINONE REDUCTASE RV1261C"/>
    <property type="match status" value="1"/>
</dbReference>
<dbReference type="AlphaFoldDB" id="A0A231H8D8"/>
<comment type="caution">
    <text evidence="3">The sequence shown here is derived from an EMBL/GenBank/DDBJ whole genome shotgun (WGS) entry which is preliminary data.</text>
</comment>
<keyword evidence="4" id="KW-1185">Reference proteome</keyword>
<organism evidence="3 4">
    <name type="scientific">Nocardia cerradoensis</name>
    <dbReference type="NCBI Taxonomy" id="85688"/>
    <lineage>
        <taxon>Bacteria</taxon>
        <taxon>Bacillati</taxon>
        <taxon>Actinomycetota</taxon>
        <taxon>Actinomycetes</taxon>
        <taxon>Mycobacteriales</taxon>
        <taxon>Nocardiaceae</taxon>
        <taxon>Nocardia</taxon>
    </lineage>
</organism>
<dbReference type="PANTHER" id="PTHR39428:SF1">
    <property type="entry name" value="F420H(2)-DEPENDENT QUINONE REDUCTASE RV1261C"/>
    <property type="match status" value="1"/>
</dbReference>
<keyword evidence="3" id="KW-0560">Oxidoreductase</keyword>
<reference evidence="3 4" key="1">
    <citation type="submission" date="2017-07" db="EMBL/GenBank/DDBJ databases">
        <title>First draft Genome Sequence of Nocardia cerradoensis isolated from human infection.</title>
        <authorList>
            <person name="Carrasco G."/>
        </authorList>
    </citation>
    <scope>NUCLEOTIDE SEQUENCE [LARGE SCALE GENOMIC DNA]</scope>
    <source>
        <strain evidence="3 4">CNM20130759</strain>
    </source>
</reference>